<evidence type="ECO:0000256" key="1">
    <source>
        <dbReference type="SAM" id="MobiDB-lite"/>
    </source>
</evidence>
<dbReference type="EMBL" id="BSYR01000044">
    <property type="protein sequence ID" value="GMJ05050.1"/>
    <property type="molecule type" value="Genomic_DNA"/>
</dbReference>
<feature type="compositionally biased region" description="Basic and acidic residues" evidence="1">
    <location>
        <begin position="166"/>
        <end position="176"/>
    </location>
</feature>
<proteinExistence type="predicted"/>
<dbReference type="AlphaFoldDB" id="A0A9W7MMM0"/>
<dbReference type="Proteomes" id="UP001165190">
    <property type="component" value="Unassembled WGS sequence"/>
</dbReference>
<evidence type="ECO:0000313" key="3">
    <source>
        <dbReference type="Proteomes" id="UP001165190"/>
    </source>
</evidence>
<organism evidence="2 3">
    <name type="scientific">Hibiscus trionum</name>
    <name type="common">Flower of an hour</name>
    <dbReference type="NCBI Taxonomy" id="183268"/>
    <lineage>
        <taxon>Eukaryota</taxon>
        <taxon>Viridiplantae</taxon>
        <taxon>Streptophyta</taxon>
        <taxon>Embryophyta</taxon>
        <taxon>Tracheophyta</taxon>
        <taxon>Spermatophyta</taxon>
        <taxon>Magnoliopsida</taxon>
        <taxon>eudicotyledons</taxon>
        <taxon>Gunneridae</taxon>
        <taxon>Pentapetalae</taxon>
        <taxon>rosids</taxon>
        <taxon>malvids</taxon>
        <taxon>Malvales</taxon>
        <taxon>Malvaceae</taxon>
        <taxon>Malvoideae</taxon>
        <taxon>Hibiscus</taxon>
    </lineage>
</organism>
<dbReference type="OrthoDB" id="955682at2759"/>
<gene>
    <name evidence="2" type="ORF">HRI_004174200</name>
</gene>
<keyword evidence="3" id="KW-1185">Reference proteome</keyword>
<accession>A0A9W7MMM0</accession>
<comment type="caution">
    <text evidence="2">The sequence shown here is derived from an EMBL/GenBank/DDBJ whole genome shotgun (WGS) entry which is preliminary data.</text>
</comment>
<evidence type="ECO:0000313" key="2">
    <source>
        <dbReference type="EMBL" id="GMJ05050.1"/>
    </source>
</evidence>
<feature type="compositionally biased region" description="Polar residues" evidence="1">
    <location>
        <begin position="177"/>
        <end position="190"/>
    </location>
</feature>
<feature type="region of interest" description="Disordered" evidence="1">
    <location>
        <begin position="166"/>
        <end position="197"/>
    </location>
</feature>
<protein>
    <submittedName>
        <fullName evidence="2">Uncharacterized protein</fullName>
    </submittedName>
</protein>
<name>A0A9W7MMM0_HIBTR</name>
<sequence length="197" mass="21925">MIKLFKSIEDVSYSIDAQSKFAHVSGKIGKALLLKSLAKSNTHALTYQIHYGINLPEHKSEPVMVKTKLDNLFMIPIVFFTEKSCLHKCVLLVDTDIPDWHKGMCLLIESMEGVTFNINAFTRQACISGKIDPLLQLKLLAAAEATGARLCWLYYGCEVDPYGRPVHNEPEPKGESETMNNNSAPSSKPENSCCCLM</sequence>
<reference evidence="2" key="1">
    <citation type="submission" date="2023-05" db="EMBL/GenBank/DDBJ databases">
        <title>Genome and transcriptome analyses reveal genes involved in the formation of fine ridges on petal epidermal cells in Hibiscus trionum.</title>
        <authorList>
            <person name="Koshimizu S."/>
            <person name="Masuda S."/>
            <person name="Ishii T."/>
            <person name="Shirasu K."/>
            <person name="Hoshino A."/>
            <person name="Arita M."/>
        </authorList>
    </citation>
    <scope>NUCLEOTIDE SEQUENCE</scope>
    <source>
        <strain evidence="2">Hamamatsu line</strain>
    </source>
</reference>